<dbReference type="EMBL" id="LR738918">
    <property type="protein sequence ID" value="VZL70136.1"/>
    <property type="molecule type" value="Genomic_DNA"/>
</dbReference>
<evidence type="ECO:0000313" key="3">
    <source>
        <dbReference type="Proteomes" id="UP000425232"/>
    </source>
</evidence>
<gene>
    <name evidence="2" type="primary">orf102</name>
</gene>
<sequence>MSLKQSVLSLLYFRIPRMSRPILTSFMRSWTTKPPPQRKMSPTPARTTIFIVIFLAGSVRRDKREMLSISQKQIPPPHAPTVRLPRNRKGGPGARASWVGV</sequence>
<proteinExistence type="predicted"/>
<accession>A0A654ID79</accession>
<protein>
    <submittedName>
        <fullName evidence="2">Orf102 protein</fullName>
    </submittedName>
</protein>
<geneLocation type="mitochondrion" evidence="2"/>
<dbReference type="Proteomes" id="UP000425232">
    <property type="component" value="Mitochondrion mt_Boe"/>
</dbReference>
<reference evidence="3" key="1">
    <citation type="submission" date="2019-11" db="EMBL/GenBank/DDBJ databases">
        <authorList>
            <person name="Holtgraewe L D."/>
            <person name="Pucker B."/>
            <person name="Weisshaar B."/>
        </authorList>
    </citation>
    <scope>NUCLEOTIDE SEQUENCE [LARGE SCALE GENOMIC DNA]</scope>
</reference>
<organism evidence="2 3">
    <name type="scientific">Vitis riparia x Vitis cinerea</name>
    <dbReference type="NCBI Taxonomy" id="2018007"/>
    <lineage>
        <taxon>Eukaryota</taxon>
        <taxon>Viridiplantae</taxon>
        <taxon>Streptophyta</taxon>
        <taxon>Embryophyta</taxon>
        <taxon>Tracheophyta</taxon>
        <taxon>Spermatophyta</taxon>
        <taxon>Magnoliopsida</taxon>
        <taxon>eudicotyledons</taxon>
        <taxon>Gunneridae</taxon>
        <taxon>Pentapetalae</taxon>
        <taxon>rosids</taxon>
        <taxon>Vitales</taxon>
        <taxon>Vitaceae</taxon>
        <taxon>Viteae</taxon>
        <taxon>Vitis</taxon>
    </lineage>
</organism>
<evidence type="ECO:0000256" key="1">
    <source>
        <dbReference type="SAM" id="MobiDB-lite"/>
    </source>
</evidence>
<dbReference type="AlphaFoldDB" id="A0A654ID79"/>
<keyword evidence="2" id="KW-0496">Mitochondrion</keyword>
<feature type="region of interest" description="Disordered" evidence="1">
    <location>
        <begin position="69"/>
        <end position="101"/>
    </location>
</feature>
<evidence type="ECO:0000313" key="2">
    <source>
        <dbReference type="EMBL" id="VZL70136.1"/>
    </source>
</evidence>
<name>A0A654ID79_9ROSI</name>